<feature type="compositionally biased region" description="Polar residues" evidence="1">
    <location>
        <begin position="100"/>
        <end position="123"/>
    </location>
</feature>
<proteinExistence type="predicted"/>
<dbReference type="OrthoDB" id="248294at2759"/>
<feature type="domain" description="Treble clef zinc finger" evidence="2">
    <location>
        <begin position="470"/>
        <end position="531"/>
    </location>
</feature>
<comment type="caution">
    <text evidence="3">The sequence shown here is derived from an EMBL/GenBank/DDBJ whole genome shotgun (WGS) entry which is preliminary data.</text>
</comment>
<dbReference type="PANTHER" id="PTHR37317:SF6">
    <property type="entry name" value="ZINC-RIBBON DOMAIN-CONTAINING PROTEIN-RELATED"/>
    <property type="match status" value="1"/>
</dbReference>
<feature type="domain" description="Treble clef zinc finger" evidence="2">
    <location>
        <begin position="397"/>
        <end position="452"/>
    </location>
</feature>
<accession>A0A836KH28</accession>
<evidence type="ECO:0000313" key="3">
    <source>
        <dbReference type="EMBL" id="KAG5473871.1"/>
    </source>
</evidence>
<feature type="region of interest" description="Disordered" evidence="1">
    <location>
        <begin position="163"/>
        <end position="264"/>
    </location>
</feature>
<dbReference type="Pfam" id="PF14311">
    <property type="entry name" value="DUF4379"/>
    <property type="match status" value="3"/>
</dbReference>
<reference evidence="4" key="1">
    <citation type="journal article" date="2021" name="Microbiol. Resour. Announc.">
        <title>LGAAP: Leishmaniinae Genome Assembly and Annotation Pipeline.</title>
        <authorList>
            <person name="Almutairi H."/>
            <person name="Urbaniak M.D."/>
            <person name="Bates M.D."/>
            <person name="Jariyapan N."/>
            <person name="Kwakye-Nuako G."/>
            <person name="Thomaz-Soccol V."/>
            <person name="Al-Salem W.S."/>
            <person name="Dillon R.J."/>
            <person name="Bates P.A."/>
            <person name="Gatherer D."/>
        </authorList>
    </citation>
    <scope>NUCLEOTIDE SEQUENCE [LARGE SCALE GENOMIC DNA]</scope>
</reference>
<feature type="compositionally biased region" description="Acidic residues" evidence="1">
    <location>
        <begin position="199"/>
        <end position="208"/>
    </location>
</feature>
<feature type="compositionally biased region" description="Low complexity" evidence="1">
    <location>
        <begin position="66"/>
        <end position="76"/>
    </location>
</feature>
<feature type="domain" description="Treble clef zinc finger" evidence="2">
    <location>
        <begin position="329"/>
        <end position="384"/>
    </location>
</feature>
<feature type="region of interest" description="Disordered" evidence="1">
    <location>
        <begin position="65"/>
        <end position="126"/>
    </location>
</feature>
<dbReference type="AlphaFoldDB" id="A0A836KH28"/>
<dbReference type="KEGG" id="lmat:92514522"/>
<dbReference type="RefSeq" id="XP_067177105.1">
    <property type="nucleotide sequence ID" value="XM_067322010.1"/>
</dbReference>
<name>A0A836KH28_9TRYP</name>
<dbReference type="EMBL" id="JAFEUZ010000029">
    <property type="protein sequence ID" value="KAG5473871.1"/>
    <property type="molecule type" value="Genomic_DNA"/>
</dbReference>
<evidence type="ECO:0000256" key="1">
    <source>
        <dbReference type="SAM" id="MobiDB-lite"/>
    </source>
</evidence>
<feature type="region of interest" description="Disordered" evidence="1">
    <location>
        <begin position="276"/>
        <end position="306"/>
    </location>
</feature>
<sequence>MWRPSCAARRVARRCIEHHHQPASFMARAALHSSAALLQWRCCPSLTTRRPQTVLRDGGVVALSQARRSGSAAGRASKARGAKRGAEAKAEKGAAGGRMTASSRSRAQATPVSAMQRSSSLLPNSLEADERLAEPLGLFDRGSRSPDGAAEWVTEEKAVDDERLCAFPSSRQKHSRAPARRGRGSTRQLAETAERGGAEETDAIDEDVGGGGGELAEPPTEDPICATAEDDSYDLDELERGNSRQCRGSDAETRLDGALEEDEECGAAVTRWSRHGGFKKSDAETGAGDADGTGTPSSVASDQRAVDSATIDEEMASRYLAHAFPELAAEYAAVGDGANATPASEVMTDSAVVAAWRCAKCDHVWRSGVFVRCILKNECPRCAANRTLTLAKVRPDLLQLWDGSRNNPFLRPEEIASDSKQSVFWNCPMCRESYAARVKDRVMDKVRCPSCALLHSRSADELASEESFVLQEWHPLKNGDLSMEQVSPTDTKTKVWWLCAGCGHEWEASLATRLKRCRRTRRGLCPACHGKGITDLVE</sequence>
<gene>
    <name evidence="3" type="ORF">LSCM1_04506</name>
</gene>
<dbReference type="Proteomes" id="UP000673552">
    <property type="component" value="Unassembled WGS sequence"/>
</dbReference>
<feature type="compositionally biased region" description="Low complexity" evidence="1">
    <location>
        <begin position="284"/>
        <end position="295"/>
    </location>
</feature>
<feature type="compositionally biased region" description="Basic and acidic residues" evidence="1">
    <location>
        <begin position="238"/>
        <end position="257"/>
    </location>
</feature>
<reference evidence="4" key="2">
    <citation type="journal article" date="2021" name="Sci. Data">
        <title>Chromosome-scale genome sequencing, assembly and annotation of six genomes from subfamily Leishmaniinae.</title>
        <authorList>
            <person name="Almutairi H."/>
            <person name="Urbaniak M.D."/>
            <person name="Bates M.D."/>
            <person name="Jariyapan N."/>
            <person name="Kwakye-Nuako G."/>
            <person name="Thomaz Soccol V."/>
            <person name="Al-Salem W.S."/>
            <person name="Dillon R.J."/>
            <person name="Bates P.A."/>
            <person name="Gatherer D."/>
        </authorList>
    </citation>
    <scope>NUCLEOTIDE SEQUENCE [LARGE SCALE GENOMIC DNA]</scope>
</reference>
<dbReference type="InterPro" id="IPR025487">
    <property type="entry name" value="DUF4379"/>
</dbReference>
<dbReference type="GeneID" id="92514522"/>
<feature type="compositionally biased region" description="Basic residues" evidence="1">
    <location>
        <begin position="171"/>
        <end position="184"/>
    </location>
</feature>
<evidence type="ECO:0000313" key="4">
    <source>
        <dbReference type="Proteomes" id="UP000673552"/>
    </source>
</evidence>
<keyword evidence="4" id="KW-1185">Reference proteome</keyword>
<evidence type="ECO:0000259" key="2">
    <source>
        <dbReference type="Pfam" id="PF14311"/>
    </source>
</evidence>
<organism evidence="3 4">
    <name type="scientific">Leishmania martiniquensis</name>
    <dbReference type="NCBI Taxonomy" id="1580590"/>
    <lineage>
        <taxon>Eukaryota</taxon>
        <taxon>Discoba</taxon>
        <taxon>Euglenozoa</taxon>
        <taxon>Kinetoplastea</taxon>
        <taxon>Metakinetoplastina</taxon>
        <taxon>Trypanosomatida</taxon>
        <taxon>Trypanosomatidae</taxon>
        <taxon>Leishmaniinae</taxon>
        <taxon>Leishmania</taxon>
    </lineage>
</organism>
<protein>
    <recommendedName>
        <fullName evidence="2">Treble clef zinc finger domain-containing protein</fullName>
    </recommendedName>
</protein>
<dbReference type="PANTHER" id="PTHR37317">
    <property type="entry name" value="BLR8090 PROTEIN"/>
    <property type="match status" value="1"/>
</dbReference>
<feature type="compositionally biased region" description="Acidic residues" evidence="1">
    <location>
        <begin position="228"/>
        <end position="237"/>
    </location>
</feature>